<dbReference type="SUPFAM" id="SSF52833">
    <property type="entry name" value="Thioredoxin-like"/>
    <property type="match status" value="1"/>
</dbReference>
<proteinExistence type="inferred from homology"/>
<dbReference type="Gene3D" id="3.40.30.10">
    <property type="entry name" value="Glutaredoxin"/>
    <property type="match status" value="1"/>
</dbReference>
<dbReference type="FunFam" id="3.40.50.11540:FF:000001">
    <property type="entry name" value="NADH dehydrogenase [ubiquinone] flavoprotein 1, mitochondrial"/>
    <property type="match status" value="1"/>
</dbReference>
<evidence type="ECO:0000256" key="1">
    <source>
        <dbReference type="ARBA" id="ARBA00007523"/>
    </source>
</evidence>
<keyword evidence="4" id="KW-0408">Iron</keyword>
<dbReference type="SUPFAM" id="SSF142984">
    <property type="entry name" value="Nqo1 middle domain-like"/>
    <property type="match status" value="1"/>
</dbReference>
<dbReference type="PROSITE" id="PS00645">
    <property type="entry name" value="COMPLEX1_51K_2"/>
    <property type="match status" value="1"/>
</dbReference>
<protein>
    <submittedName>
        <fullName evidence="7">Putative [Fe] hydrogenase, electron-transfer subunit</fullName>
        <ecNumber evidence="7">1.6.99.5</ecNumber>
    </submittedName>
</protein>
<keyword evidence="5" id="KW-0411">Iron-sulfur</keyword>
<organism evidence="7 8">
    <name type="scientific">Hathewaya histolytica</name>
    <name type="common">Clostridium histolyticum</name>
    <dbReference type="NCBI Taxonomy" id="1498"/>
    <lineage>
        <taxon>Bacteria</taxon>
        <taxon>Bacillati</taxon>
        <taxon>Bacillota</taxon>
        <taxon>Clostridia</taxon>
        <taxon>Eubacteriales</taxon>
        <taxon>Clostridiaceae</taxon>
        <taxon>Hathewaya</taxon>
    </lineage>
</organism>
<keyword evidence="3" id="KW-0479">Metal-binding</keyword>
<dbReference type="EC" id="1.6.99.5" evidence="7"/>
<dbReference type="GO" id="GO:0016491">
    <property type="term" value="F:oxidoreductase activity"/>
    <property type="evidence" value="ECO:0007669"/>
    <property type="project" value="UniProtKB-KW"/>
</dbReference>
<dbReference type="Pfam" id="PF14697">
    <property type="entry name" value="Fer4_21"/>
    <property type="match status" value="1"/>
</dbReference>
<dbReference type="CDD" id="cd02980">
    <property type="entry name" value="TRX_Fd_family"/>
    <property type="match status" value="1"/>
</dbReference>
<dbReference type="SUPFAM" id="SSF54862">
    <property type="entry name" value="4Fe-4S ferredoxins"/>
    <property type="match status" value="1"/>
</dbReference>
<name>A0A4U9R2R0_HATHI</name>
<dbReference type="GO" id="GO:0008137">
    <property type="term" value="F:NADH dehydrogenase (ubiquinone) activity"/>
    <property type="evidence" value="ECO:0007669"/>
    <property type="project" value="InterPro"/>
</dbReference>
<dbReference type="AlphaFoldDB" id="A0A4U9R2R0"/>
<keyword evidence="2" id="KW-0004">4Fe-4S</keyword>
<dbReference type="Pfam" id="PF01512">
    <property type="entry name" value="Complex1_51K"/>
    <property type="match status" value="1"/>
</dbReference>
<dbReference type="Pfam" id="PF01257">
    <property type="entry name" value="2Fe-2S_thioredx"/>
    <property type="match status" value="1"/>
</dbReference>
<dbReference type="GO" id="GO:0046872">
    <property type="term" value="F:metal ion binding"/>
    <property type="evidence" value="ECO:0007669"/>
    <property type="project" value="UniProtKB-KW"/>
</dbReference>
<dbReference type="PROSITE" id="PS51379">
    <property type="entry name" value="4FE4S_FER_2"/>
    <property type="match status" value="2"/>
</dbReference>
<keyword evidence="8" id="KW-1185">Reference proteome</keyword>
<dbReference type="SMART" id="SM00928">
    <property type="entry name" value="NADH_4Fe-4S"/>
    <property type="match status" value="1"/>
</dbReference>
<gene>
    <name evidence="7" type="primary">nqo1</name>
    <name evidence="7" type="ORF">NCTC503_00772</name>
</gene>
<dbReference type="EMBL" id="LR590481">
    <property type="protein sequence ID" value="VTQ85495.1"/>
    <property type="molecule type" value="Genomic_DNA"/>
</dbReference>
<dbReference type="GO" id="GO:0010181">
    <property type="term" value="F:FMN binding"/>
    <property type="evidence" value="ECO:0007669"/>
    <property type="project" value="InterPro"/>
</dbReference>
<reference evidence="7 8" key="1">
    <citation type="submission" date="2019-05" db="EMBL/GenBank/DDBJ databases">
        <authorList>
            <consortium name="Pathogen Informatics"/>
        </authorList>
    </citation>
    <scope>NUCLEOTIDE SEQUENCE [LARGE SCALE GENOMIC DNA]</scope>
    <source>
        <strain evidence="7 8">NCTC503</strain>
    </source>
</reference>
<dbReference type="Gene3D" id="6.10.250.1450">
    <property type="match status" value="1"/>
</dbReference>
<dbReference type="FunFam" id="1.20.1440.230:FF:000001">
    <property type="entry name" value="Mitochondrial NADH dehydrogenase flavoprotein 1"/>
    <property type="match status" value="1"/>
</dbReference>
<dbReference type="InterPro" id="IPR011538">
    <property type="entry name" value="Nuo51_FMN-bd"/>
</dbReference>
<comment type="similarity">
    <text evidence="1">Belongs to the complex I 51 kDa subunit family.</text>
</comment>
<dbReference type="RefSeq" id="WP_138209495.1">
    <property type="nucleotide sequence ID" value="NZ_CBCRUQ010000001.1"/>
</dbReference>
<sequence length="629" mass="68531">MNRIKDYNNLLEIKDGYKNLVNLRYNDKSPKNTKEIKERQILVCGGPGCKSAKSYEIMEALNLELKKNGIIDTTKVVMTGCFGFCSEGPVIEIVPDNVFYVKVSKDDAKEIVEKHILNGEVVERLLYEEPETKERIKNKKEIPFYKKQVKIALRNCGVIDPEDFQEVIASGAYTALGKVLSEMSPEEVVKEITESGLRGRGGGGFPTGRKWATALRAKGDIKYVICNADEGDPGAFMDRAILEGDPHSVLEAMAICGYATGSNQGYIYIRAEYPLAIKRLEIAIKHAEEAGLLGKNILGTDFDFTIEIKYGAGAFVCGEATALIHSIEGQRGEPTMKPPRTSEKGLWKKPTCVNNVETFANIAPIINKGANWYSSIGSEKSKGTKVFALAGKINNVGLVEVPMGIPLKDIVYEIGGGIINKKGLKAVQTGGPSGGCIPESLIDIPIEYDTLTEIGSMMGSGGMIVLDEESCMVDVAKFYLEFTVDESCGKCTPCRIGNKRLLELLNKITEGKASSQDLENMEELCGIIRDTSLCGLGVSAPNPVLSTLQYFKDEYEAHVNDKTCPAGVCKSLLTYEITDKCIGCTKCAKGCPVNCIDGKIKEKHIINTDKCIKCGACYSACPVKAITMK</sequence>
<dbReference type="InterPro" id="IPR001949">
    <property type="entry name" value="NADH-UbQ_OxRdtase_51kDa_CS"/>
</dbReference>
<evidence type="ECO:0000256" key="2">
    <source>
        <dbReference type="ARBA" id="ARBA00022485"/>
    </source>
</evidence>
<dbReference type="GO" id="GO:0051539">
    <property type="term" value="F:4 iron, 4 sulfur cluster binding"/>
    <property type="evidence" value="ECO:0007669"/>
    <property type="project" value="UniProtKB-KW"/>
</dbReference>
<dbReference type="Proteomes" id="UP000308489">
    <property type="component" value="Chromosome 1"/>
</dbReference>
<dbReference type="InterPro" id="IPR037225">
    <property type="entry name" value="Nuo51_FMN-bd_sf"/>
</dbReference>
<evidence type="ECO:0000256" key="5">
    <source>
        <dbReference type="ARBA" id="ARBA00023014"/>
    </source>
</evidence>
<dbReference type="InterPro" id="IPR036249">
    <property type="entry name" value="Thioredoxin-like_sf"/>
</dbReference>
<dbReference type="InterPro" id="IPR017896">
    <property type="entry name" value="4Fe4S_Fe-S-bd"/>
</dbReference>
<feature type="domain" description="4Fe-4S ferredoxin-type" evidence="6">
    <location>
        <begin position="602"/>
        <end position="629"/>
    </location>
</feature>
<dbReference type="SUPFAM" id="SSF142019">
    <property type="entry name" value="Nqo1 FMN-binding domain-like"/>
    <property type="match status" value="1"/>
</dbReference>
<dbReference type="InterPro" id="IPR017900">
    <property type="entry name" value="4Fe4S_Fe_S_CS"/>
</dbReference>
<evidence type="ECO:0000259" key="6">
    <source>
        <dbReference type="PROSITE" id="PS51379"/>
    </source>
</evidence>
<dbReference type="InterPro" id="IPR037207">
    <property type="entry name" value="Nuop51_4Fe4S-bd_sf"/>
</dbReference>
<dbReference type="PROSITE" id="PS00198">
    <property type="entry name" value="4FE4S_FER_1"/>
    <property type="match status" value="1"/>
</dbReference>
<feature type="domain" description="4Fe-4S ferredoxin-type" evidence="6">
    <location>
        <begin position="571"/>
        <end position="601"/>
    </location>
</feature>
<evidence type="ECO:0000313" key="7">
    <source>
        <dbReference type="EMBL" id="VTQ85495.1"/>
    </source>
</evidence>
<accession>A0A4U9R2R0</accession>
<dbReference type="Gene3D" id="3.30.70.20">
    <property type="match status" value="1"/>
</dbReference>
<evidence type="ECO:0000313" key="8">
    <source>
        <dbReference type="Proteomes" id="UP000308489"/>
    </source>
</evidence>
<evidence type="ECO:0000256" key="3">
    <source>
        <dbReference type="ARBA" id="ARBA00022723"/>
    </source>
</evidence>
<dbReference type="SUPFAM" id="SSF140490">
    <property type="entry name" value="Nqo1C-terminal domain-like"/>
    <property type="match status" value="1"/>
</dbReference>
<keyword evidence="7" id="KW-0560">Oxidoreductase</keyword>
<dbReference type="KEGG" id="hhw:NCTC503_00772"/>
<dbReference type="Gene3D" id="3.10.20.600">
    <property type="match status" value="1"/>
</dbReference>
<dbReference type="PANTHER" id="PTHR43578">
    <property type="entry name" value="NADH-QUINONE OXIDOREDUCTASE SUBUNIT F"/>
    <property type="match status" value="1"/>
</dbReference>
<dbReference type="PANTHER" id="PTHR43578:SF3">
    <property type="entry name" value="NADH-QUINONE OXIDOREDUCTASE SUBUNIT F"/>
    <property type="match status" value="1"/>
</dbReference>
<dbReference type="InterPro" id="IPR019575">
    <property type="entry name" value="Nuop51_4Fe4S-bd"/>
</dbReference>
<dbReference type="Gene3D" id="1.20.1440.230">
    <property type="entry name" value="NADH-ubiquinone oxidoreductase 51kDa subunit, iron-sulphur binding domain"/>
    <property type="match status" value="1"/>
</dbReference>
<dbReference type="Gene3D" id="3.40.50.11540">
    <property type="entry name" value="NADH-ubiquinone oxidoreductase 51kDa subunit"/>
    <property type="match status" value="1"/>
</dbReference>
<dbReference type="Pfam" id="PF10589">
    <property type="entry name" value="NADH_4Fe-4S"/>
    <property type="match status" value="1"/>
</dbReference>
<evidence type="ECO:0000256" key="4">
    <source>
        <dbReference type="ARBA" id="ARBA00023004"/>
    </source>
</evidence>
<dbReference type="OrthoDB" id="9761899at2"/>